<evidence type="ECO:0000256" key="1">
    <source>
        <dbReference type="RuleBase" id="RU004273"/>
    </source>
</evidence>
<feature type="region of interest" description="Disordered" evidence="2">
    <location>
        <begin position="1"/>
        <end position="20"/>
    </location>
</feature>
<dbReference type="EC" id="3.1.3.16" evidence="1"/>
<evidence type="ECO:0000313" key="5">
    <source>
        <dbReference type="Proteomes" id="UP001162131"/>
    </source>
</evidence>
<dbReference type="Proteomes" id="UP001162131">
    <property type="component" value="Unassembled WGS sequence"/>
</dbReference>
<dbReference type="Gene3D" id="3.60.21.10">
    <property type="match status" value="1"/>
</dbReference>
<dbReference type="InterPro" id="IPR004843">
    <property type="entry name" value="Calcineurin-like_PHP"/>
</dbReference>
<dbReference type="InterPro" id="IPR043360">
    <property type="entry name" value="PP2B"/>
</dbReference>
<comment type="caution">
    <text evidence="4">The sequence shown here is derived from an EMBL/GenBank/DDBJ whole genome shotgun (WGS) entry which is preliminary data.</text>
</comment>
<reference evidence="4" key="1">
    <citation type="submission" date="2021-09" db="EMBL/GenBank/DDBJ databases">
        <authorList>
            <consortium name="AG Swart"/>
            <person name="Singh M."/>
            <person name="Singh A."/>
            <person name="Seah K."/>
            <person name="Emmerich C."/>
        </authorList>
    </citation>
    <scope>NUCLEOTIDE SEQUENCE</scope>
    <source>
        <strain evidence="4">ATCC30299</strain>
    </source>
</reference>
<dbReference type="EMBL" id="CAJZBQ010000035">
    <property type="protein sequence ID" value="CAG9324134.1"/>
    <property type="molecule type" value="Genomic_DNA"/>
</dbReference>
<evidence type="ECO:0000259" key="3">
    <source>
        <dbReference type="PROSITE" id="PS00125"/>
    </source>
</evidence>
<keyword evidence="5" id="KW-1185">Reference proteome</keyword>
<evidence type="ECO:0000313" key="4">
    <source>
        <dbReference type="EMBL" id="CAG9324134.1"/>
    </source>
</evidence>
<accession>A0AAU9JTB6</accession>
<dbReference type="GO" id="GO:0033192">
    <property type="term" value="F:calmodulin-dependent protein phosphatase activity"/>
    <property type="evidence" value="ECO:0007669"/>
    <property type="project" value="InterPro"/>
</dbReference>
<dbReference type="SMART" id="SM00156">
    <property type="entry name" value="PP2Ac"/>
    <property type="match status" value="1"/>
</dbReference>
<dbReference type="SUPFAM" id="SSF56300">
    <property type="entry name" value="Metallo-dependent phosphatases"/>
    <property type="match status" value="1"/>
</dbReference>
<dbReference type="Pfam" id="PF00149">
    <property type="entry name" value="Metallophos"/>
    <property type="match status" value="1"/>
</dbReference>
<dbReference type="GO" id="GO:0097720">
    <property type="term" value="P:calcineurin-mediated signaling"/>
    <property type="evidence" value="ECO:0007669"/>
    <property type="project" value="InterPro"/>
</dbReference>
<proteinExistence type="inferred from homology"/>
<protein>
    <recommendedName>
        <fullName evidence="1">Serine/threonine-protein phosphatase</fullName>
        <ecNumber evidence="1">3.1.3.16</ecNumber>
    </recommendedName>
</protein>
<comment type="catalytic activity">
    <reaction evidence="1">
        <text>O-phospho-L-threonyl-[protein] + H2O = L-threonyl-[protein] + phosphate</text>
        <dbReference type="Rhea" id="RHEA:47004"/>
        <dbReference type="Rhea" id="RHEA-COMP:11060"/>
        <dbReference type="Rhea" id="RHEA-COMP:11605"/>
        <dbReference type="ChEBI" id="CHEBI:15377"/>
        <dbReference type="ChEBI" id="CHEBI:30013"/>
        <dbReference type="ChEBI" id="CHEBI:43474"/>
        <dbReference type="ChEBI" id="CHEBI:61977"/>
        <dbReference type="EC" id="3.1.3.16"/>
    </reaction>
</comment>
<dbReference type="AlphaFoldDB" id="A0AAU9JTB6"/>
<sequence length="467" mass="53928">MEPLPDPLGDRVVKSLPTPPHKPLSEDLLFPNASNIPNLENLKLHLSKEGRIKKADVIKIIERVKNLFQGEPNLLRIDDPLLIIGDIHGQFFDLLKVLEMGGSPTKNKFLFLGDYVDRGIYSIEVVILLYSLKLNFPDRVFLIRGNHECRILTTYFTFRAECLNKYDLEIYDRFLESFDCLPLAALVNDSFITCHGGLSPDLEVLDDIDLIYRFNEPPKTGAFCDILWADPVDDQEGILNEEFSYNTVRGCSYFYGANSTNTFLQRNDLISVIRAHEVQLEGYKMHKWNGENDFPAVITIFSAPNYCDTYNNKGAIVRLCNSILNIQQFNYITHPYHLPDFMDIFTWSSPFVVEKVMTMMLNILKLDEKVLLRSDSLANRRIKGLKVDFQEAKKGILKNKVRAVSRMMKMYRTLREEFELIIMLKNMCPDNRIPRGLLIEGRKALMRAVDMFKQAKALDLPNERRPE</sequence>
<feature type="domain" description="Serine/threonine specific protein phosphatases" evidence="3">
    <location>
        <begin position="143"/>
        <end position="148"/>
    </location>
</feature>
<dbReference type="InterPro" id="IPR029052">
    <property type="entry name" value="Metallo-depent_PP-like"/>
</dbReference>
<keyword evidence="1" id="KW-0378">Hydrolase</keyword>
<evidence type="ECO:0000256" key="2">
    <source>
        <dbReference type="SAM" id="MobiDB-lite"/>
    </source>
</evidence>
<gene>
    <name evidence="4" type="ORF">BSTOLATCC_MIC35155</name>
</gene>
<dbReference type="PANTHER" id="PTHR45673">
    <property type="entry name" value="SERINE/THREONINE-PROTEIN PHOSPHATASE 2B CATALYTIC SUBUNIT 1-RELATED"/>
    <property type="match status" value="1"/>
</dbReference>
<name>A0AAU9JTB6_9CILI</name>
<dbReference type="PROSITE" id="PS00125">
    <property type="entry name" value="SER_THR_PHOSPHATASE"/>
    <property type="match status" value="1"/>
</dbReference>
<dbReference type="InterPro" id="IPR006186">
    <property type="entry name" value="Ser/Thr-sp_prot-phosphatase"/>
</dbReference>
<dbReference type="PRINTS" id="PR00114">
    <property type="entry name" value="STPHPHTASE"/>
</dbReference>
<organism evidence="4 5">
    <name type="scientific">Blepharisma stoltei</name>
    <dbReference type="NCBI Taxonomy" id="1481888"/>
    <lineage>
        <taxon>Eukaryota</taxon>
        <taxon>Sar</taxon>
        <taxon>Alveolata</taxon>
        <taxon>Ciliophora</taxon>
        <taxon>Postciliodesmatophora</taxon>
        <taxon>Heterotrichea</taxon>
        <taxon>Heterotrichida</taxon>
        <taxon>Blepharismidae</taxon>
        <taxon>Blepharisma</taxon>
    </lineage>
</organism>
<comment type="similarity">
    <text evidence="1">Belongs to the PPP phosphatase family.</text>
</comment>